<dbReference type="Gene3D" id="3.20.20.80">
    <property type="entry name" value="Glycosidases"/>
    <property type="match status" value="2"/>
</dbReference>
<protein>
    <submittedName>
        <fullName evidence="5">Beta-glucosidase A</fullName>
        <ecNumber evidence="5">3.2.1.21</ecNumber>
    </submittedName>
</protein>
<dbReference type="PROSITE" id="PS00653">
    <property type="entry name" value="GLYCOSYL_HYDROL_F1_2"/>
    <property type="match status" value="1"/>
</dbReference>
<dbReference type="InterPro" id="IPR033132">
    <property type="entry name" value="GH_1_N_CS"/>
</dbReference>
<evidence type="ECO:0000313" key="6">
    <source>
        <dbReference type="Proteomes" id="UP000271587"/>
    </source>
</evidence>
<dbReference type="AlphaFoldDB" id="A0A3G6J239"/>
<dbReference type="InterPro" id="IPR017853">
    <property type="entry name" value="GH"/>
</dbReference>
<evidence type="ECO:0000256" key="4">
    <source>
        <dbReference type="RuleBase" id="RU003690"/>
    </source>
</evidence>
<dbReference type="PANTHER" id="PTHR10353:SF36">
    <property type="entry name" value="LP05116P"/>
    <property type="match status" value="1"/>
</dbReference>
<proteinExistence type="inferred from homology"/>
<dbReference type="PRINTS" id="PR00131">
    <property type="entry name" value="GLHYDRLASE1"/>
</dbReference>
<dbReference type="PANTHER" id="PTHR10353">
    <property type="entry name" value="GLYCOSYL HYDROLASE"/>
    <property type="match status" value="1"/>
</dbReference>
<dbReference type="EC" id="3.2.1.21" evidence="5"/>
<dbReference type="RefSeq" id="WP_123935057.1">
    <property type="nucleotide sequence ID" value="NZ_CP033897.1"/>
</dbReference>
<reference evidence="5 6" key="1">
    <citation type="submission" date="2018-11" db="EMBL/GenBank/DDBJ databases">
        <authorList>
            <person name="Kleinhagauer T."/>
            <person name="Glaeser S.P."/>
            <person name="Spergser J."/>
            <person name="Ruckert C."/>
            <person name="Kaempfer P."/>
            <person name="Busse H.-J."/>
        </authorList>
    </citation>
    <scope>NUCLEOTIDE SEQUENCE [LARGE SCALE GENOMIC DNA]</scope>
    <source>
        <strain evidence="5 6">W8</strain>
    </source>
</reference>
<organism evidence="5 6">
    <name type="scientific">Corynebacterium gerontici</name>
    <dbReference type="NCBI Taxonomy" id="2079234"/>
    <lineage>
        <taxon>Bacteria</taxon>
        <taxon>Bacillati</taxon>
        <taxon>Actinomycetota</taxon>
        <taxon>Actinomycetes</taxon>
        <taxon>Mycobacteriales</taxon>
        <taxon>Corynebacteriaceae</taxon>
        <taxon>Corynebacterium</taxon>
    </lineage>
</organism>
<keyword evidence="6" id="KW-1185">Reference proteome</keyword>
<dbReference type="GO" id="GO:0016052">
    <property type="term" value="P:carbohydrate catabolic process"/>
    <property type="evidence" value="ECO:0007669"/>
    <property type="project" value="TreeGrafter"/>
</dbReference>
<dbReference type="Proteomes" id="UP000271587">
    <property type="component" value="Chromosome"/>
</dbReference>
<dbReference type="GO" id="GO:0005829">
    <property type="term" value="C:cytosol"/>
    <property type="evidence" value="ECO:0007669"/>
    <property type="project" value="TreeGrafter"/>
</dbReference>
<dbReference type="EMBL" id="CP033897">
    <property type="protein sequence ID" value="AZA12019.1"/>
    <property type="molecule type" value="Genomic_DNA"/>
</dbReference>
<keyword evidence="3 5" id="KW-0326">Glycosidase</keyword>
<evidence type="ECO:0000256" key="1">
    <source>
        <dbReference type="ARBA" id="ARBA00010838"/>
    </source>
</evidence>
<evidence type="ECO:0000313" key="5">
    <source>
        <dbReference type="EMBL" id="AZA12019.1"/>
    </source>
</evidence>
<dbReference type="InterPro" id="IPR001360">
    <property type="entry name" value="Glyco_hydro_1"/>
</dbReference>
<dbReference type="KEGG" id="cgk:CGERO_08640"/>
<dbReference type="SUPFAM" id="SSF51445">
    <property type="entry name" value="(Trans)glycosidases"/>
    <property type="match status" value="1"/>
</dbReference>
<evidence type="ECO:0000256" key="3">
    <source>
        <dbReference type="ARBA" id="ARBA00023295"/>
    </source>
</evidence>
<dbReference type="OrthoDB" id="9765195at2"/>
<accession>A0A3G6J239</accession>
<comment type="similarity">
    <text evidence="1 4">Belongs to the glycosyl hydrolase 1 family.</text>
</comment>
<sequence>MNSVKNTPLDEGDTMNSRGRILCHQAWHSLKRSLGVLLAMMLSLSFGCTSVGSVQAQEVSQPFHWGVATAGFQIEGSNRDSNWYRYAAEDRQDGDDHIDGVRDAVDFRHRYAEDIANAASLGVNTFRLSIEWSRIEPTPGEFDMEEVAYYDDVIRLIREHGMTPMITMIHYVYPGWIIDNGGILSPFAQNAFERYAKFITERWGGNGTMWVTLNEPFVWFGHEVEIHLAQRHQLPQYLEMIVNFNRIGFEAAHAKDPDALSGTNFAFLPSVAAVQNLVLFQRLAPHMDYVGIDYYYSVSASNLSAIHAAFGDFAAVTPEAEGIYYATRQYSELFPGKPVYVVENGEPTDNAQQRGDGYPREAFLHDTVYWMQRAVADGIPIIGYNHWSLVDNYEWGDYSPRFGLWTVDVMHDPSLTRTPTPAVDTYRSIVAAGGVDEQSGLYRQPALCSFVDMPRSCLRPAPVDGPLAQLPSR</sequence>
<dbReference type="GO" id="GO:0008422">
    <property type="term" value="F:beta-glucosidase activity"/>
    <property type="evidence" value="ECO:0007669"/>
    <property type="project" value="UniProtKB-EC"/>
</dbReference>
<dbReference type="Pfam" id="PF00232">
    <property type="entry name" value="Glyco_hydro_1"/>
    <property type="match status" value="2"/>
</dbReference>
<gene>
    <name evidence="5" type="primary">bglA</name>
    <name evidence="5" type="ORF">CGERO_08640</name>
</gene>
<evidence type="ECO:0000256" key="2">
    <source>
        <dbReference type="ARBA" id="ARBA00022801"/>
    </source>
</evidence>
<keyword evidence="2 5" id="KW-0378">Hydrolase</keyword>
<name>A0A3G6J239_9CORY</name>